<organism evidence="1">
    <name type="scientific">Sarcoptes scabiei</name>
    <name type="common">Itch mite</name>
    <name type="synonym">Acarus scabiei</name>
    <dbReference type="NCBI Taxonomy" id="52283"/>
    <lineage>
        <taxon>Eukaryota</taxon>
        <taxon>Metazoa</taxon>
        <taxon>Ecdysozoa</taxon>
        <taxon>Arthropoda</taxon>
        <taxon>Chelicerata</taxon>
        <taxon>Arachnida</taxon>
        <taxon>Acari</taxon>
        <taxon>Acariformes</taxon>
        <taxon>Sarcoptiformes</taxon>
        <taxon>Astigmata</taxon>
        <taxon>Psoroptidia</taxon>
        <taxon>Sarcoptoidea</taxon>
        <taxon>Sarcoptidae</taxon>
        <taxon>Sarcoptinae</taxon>
        <taxon>Sarcoptes</taxon>
    </lineage>
</organism>
<sequence>MKFKFCGGNDCQDWILAQINLMSQLTSIKLKLIIKEVVNEILTEQLDINKALSFTADAKLDTDETKAILAALHHIIISSVKYNTESETVSNELQQLGLPKEHSIALSKIYTEFFHRIKKEIHQKNLKLDKLNECFHEIVSDFNDQNVSIECPSVILTANYTYGDESRSNRFHLMPEQLDSLINDMKEVYQLMQFNEKTDV</sequence>
<evidence type="ECO:0000313" key="1">
    <source>
        <dbReference type="EMBL" id="KAF7487875.1"/>
    </source>
</evidence>
<dbReference type="EMBL" id="WVUK01000066">
    <property type="protein sequence ID" value="KAF7487875.1"/>
    <property type="molecule type" value="Genomic_DNA"/>
</dbReference>
<proteinExistence type="predicted"/>
<dbReference type="OrthoDB" id="284322at2759"/>
<dbReference type="EnsemblMetazoa" id="SSS_5293s_mrna">
    <property type="protein sequence ID" value="KAF7487875.1"/>
    <property type="gene ID" value="SSS_5293"/>
</dbReference>
<accession>A0A834VA62</accession>
<dbReference type="InterPro" id="IPR047155">
    <property type="entry name" value="COMMD4/6/7/8"/>
</dbReference>
<dbReference type="PANTHER" id="PTHR16231">
    <property type="entry name" value="COMM DOMAIN-CONTAINING PROTEIN 4-8 FAMILY MEMBER"/>
    <property type="match status" value="1"/>
</dbReference>
<evidence type="ECO:0000313" key="2">
    <source>
        <dbReference type="EnsemblMetazoa" id="KAF7487875.1"/>
    </source>
</evidence>
<reference evidence="3" key="1">
    <citation type="journal article" date="2020" name="PLoS Negl. Trop. Dis.">
        <title>High-quality nuclear genome for Sarcoptes scabiei-A critical resource for a neglected parasite.</title>
        <authorList>
            <person name="Korhonen P.K."/>
            <person name="Gasser R.B."/>
            <person name="Ma G."/>
            <person name="Wang T."/>
            <person name="Stroehlein A.J."/>
            <person name="Young N.D."/>
            <person name="Ang C.S."/>
            <person name="Fernando D.D."/>
            <person name="Lu H.C."/>
            <person name="Taylor S."/>
            <person name="Reynolds S.L."/>
            <person name="Mofiz E."/>
            <person name="Najaraj S.H."/>
            <person name="Gowda H."/>
            <person name="Madugundu A."/>
            <person name="Renuse S."/>
            <person name="Holt D."/>
            <person name="Pandey A."/>
            <person name="Papenfuss A.T."/>
            <person name="Fischer K."/>
        </authorList>
    </citation>
    <scope>NUCLEOTIDE SEQUENCE [LARGE SCALE GENOMIC DNA]</scope>
</reference>
<reference evidence="2" key="3">
    <citation type="submission" date="2022-06" db="UniProtKB">
        <authorList>
            <consortium name="EnsemblMetazoa"/>
        </authorList>
    </citation>
    <scope>IDENTIFICATION</scope>
</reference>
<gene>
    <name evidence="1" type="ORF">SSS_5293</name>
</gene>
<keyword evidence="3" id="KW-1185">Reference proteome</keyword>
<dbReference type="Pfam" id="PF21672">
    <property type="entry name" value="COMM_HN"/>
    <property type="match status" value="1"/>
</dbReference>
<reference evidence="1" key="2">
    <citation type="submission" date="2020-01" db="EMBL/GenBank/DDBJ databases">
        <authorList>
            <person name="Korhonen P.K.K."/>
            <person name="Guangxu M.G."/>
            <person name="Wang T.W."/>
            <person name="Stroehlein A.J.S."/>
            <person name="Young N.D."/>
            <person name="Ang C.-S.A."/>
            <person name="Fernando D.W.F."/>
            <person name="Lu H.L."/>
            <person name="Taylor S.T."/>
            <person name="Ehtesham M.E.M."/>
            <person name="Najaraj S.H.N."/>
            <person name="Harsha G.H.G."/>
            <person name="Madugundu A.M."/>
            <person name="Renuse S.R."/>
            <person name="Holt D.H."/>
            <person name="Pandey A.P."/>
            <person name="Papenfuss A.P."/>
            <person name="Gasser R.B.G."/>
            <person name="Fischer K.F."/>
        </authorList>
    </citation>
    <scope>NUCLEOTIDE SEQUENCE</scope>
    <source>
        <strain evidence="1">SSS_KF_BRIS2020</strain>
    </source>
</reference>
<evidence type="ECO:0000313" key="3">
    <source>
        <dbReference type="Proteomes" id="UP000070412"/>
    </source>
</evidence>
<dbReference type="Proteomes" id="UP000070412">
    <property type="component" value="Unassembled WGS sequence"/>
</dbReference>
<dbReference type="AlphaFoldDB" id="A0A834VA62"/>
<dbReference type="PANTHER" id="PTHR16231:SF4">
    <property type="entry name" value="COMM DOMAIN-CONTAINING PROTEIN 4"/>
    <property type="match status" value="1"/>
</dbReference>
<protein>
    <submittedName>
        <fullName evidence="1">COMM domain-containing protein 4</fullName>
    </submittedName>
</protein>
<name>A0A834VA62_SARSC</name>